<dbReference type="PANTHER" id="PTHR34206:SF1">
    <property type="entry name" value="OS10G0390701 PROTEIN"/>
    <property type="match status" value="1"/>
</dbReference>
<name>A0A5N6QIJ6_9ROSI</name>
<accession>A0A5N6QIJ6</accession>
<dbReference type="Proteomes" id="UP000327013">
    <property type="component" value="Chromosome 1"/>
</dbReference>
<protein>
    <submittedName>
        <fullName evidence="1">Uncharacterized protein</fullName>
    </submittedName>
</protein>
<evidence type="ECO:0000313" key="1">
    <source>
        <dbReference type="EMBL" id="KAE7998975.1"/>
    </source>
</evidence>
<dbReference type="AlphaFoldDB" id="A0A5N6QIJ6"/>
<sequence length="116" mass="12772">MAVTCSSSTHIPFLKSGLITKPVSKSPVLKVFEDRSNGIICYSDESGEIICEGYDEGPRLQQQIPITACHPRDVEIFDLLLQQSRLQIVKGSGLNHADESVAVHKDFNCNGFNSFC</sequence>
<proteinExistence type="predicted"/>
<evidence type="ECO:0000313" key="2">
    <source>
        <dbReference type="Proteomes" id="UP000327013"/>
    </source>
</evidence>
<organism evidence="1 2">
    <name type="scientific">Carpinus fangiana</name>
    <dbReference type="NCBI Taxonomy" id="176857"/>
    <lineage>
        <taxon>Eukaryota</taxon>
        <taxon>Viridiplantae</taxon>
        <taxon>Streptophyta</taxon>
        <taxon>Embryophyta</taxon>
        <taxon>Tracheophyta</taxon>
        <taxon>Spermatophyta</taxon>
        <taxon>Magnoliopsida</taxon>
        <taxon>eudicotyledons</taxon>
        <taxon>Gunneridae</taxon>
        <taxon>Pentapetalae</taxon>
        <taxon>rosids</taxon>
        <taxon>fabids</taxon>
        <taxon>Fagales</taxon>
        <taxon>Betulaceae</taxon>
        <taxon>Carpinus</taxon>
    </lineage>
</organism>
<dbReference type="OrthoDB" id="581210at2759"/>
<keyword evidence="2" id="KW-1185">Reference proteome</keyword>
<reference evidence="1 2" key="1">
    <citation type="submission" date="2019-06" db="EMBL/GenBank/DDBJ databases">
        <title>A chromosomal-level reference genome of Carpinus fangiana (Coryloideae, Betulaceae).</title>
        <authorList>
            <person name="Yang X."/>
            <person name="Wang Z."/>
            <person name="Zhang L."/>
            <person name="Hao G."/>
            <person name="Liu J."/>
            <person name="Yang Y."/>
        </authorList>
    </citation>
    <scope>NUCLEOTIDE SEQUENCE [LARGE SCALE GENOMIC DNA]</scope>
    <source>
        <strain evidence="1">Cfa_2016G</strain>
        <tissue evidence="1">Leaf</tissue>
    </source>
</reference>
<dbReference type="EMBL" id="CM017321">
    <property type="protein sequence ID" value="KAE7998975.1"/>
    <property type="molecule type" value="Genomic_DNA"/>
</dbReference>
<gene>
    <name evidence="1" type="ORF">FH972_003464</name>
</gene>
<dbReference type="PANTHER" id="PTHR34206">
    <property type="entry name" value="OS06G0193300 PROTEIN"/>
    <property type="match status" value="1"/>
</dbReference>